<feature type="transmembrane region" description="Helical" evidence="6">
    <location>
        <begin position="12"/>
        <end position="35"/>
    </location>
</feature>
<dbReference type="EMBL" id="JAMXQS010000008">
    <property type="protein sequence ID" value="MCO6051567.1"/>
    <property type="molecule type" value="Genomic_DNA"/>
</dbReference>
<keyword evidence="6" id="KW-1003">Cell membrane</keyword>
<gene>
    <name evidence="7" type="ORF">NGM99_17415</name>
</gene>
<dbReference type="PANTHER" id="PTHR23427">
    <property type="entry name" value="SURFEIT LOCUS PROTEIN"/>
    <property type="match status" value="1"/>
</dbReference>
<name>A0ABT1C9Q7_9HYPH</name>
<dbReference type="CDD" id="cd06662">
    <property type="entry name" value="SURF1"/>
    <property type="match status" value="1"/>
</dbReference>
<comment type="similarity">
    <text evidence="2 6">Belongs to the SURF1 family.</text>
</comment>
<comment type="subcellular location">
    <subcellularLocation>
        <location evidence="6">Cell membrane</location>
        <topology evidence="6">Multi-pass membrane protein</topology>
    </subcellularLocation>
    <subcellularLocation>
        <location evidence="1">Membrane</location>
    </subcellularLocation>
</comment>
<evidence type="ECO:0000313" key="8">
    <source>
        <dbReference type="Proteomes" id="UP001205906"/>
    </source>
</evidence>
<evidence type="ECO:0000256" key="3">
    <source>
        <dbReference type="ARBA" id="ARBA00022692"/>
    </source>
</evidence>
<dbReference type="InterPro" id="IPR045214">
    <property type="entry name" value="Surf1/Surf4"/>
</dbReference>
<evidence type="ECO:0000313" key="7">
    <source>
        <dbReference type="EMBL" id="MCO6051567.1"/>
    </source>
</evidence>
<sequence>MTPTSAPRPRGIGALAVLGILALLGIAALTALTVWQVERRAWKLDLIERVEARVKAEPVAPPTDAEWTAGSAKDFEYARLALSGRFDDSNEVLVQAVTERGGGFWVVTPFQADDGRTILVNRGFVPNDARDPASHPSVQSETRVVGLLRLSEPKGGFLRSNDPAAGRWYSRDVEAIASSRNLGPVAPFFIDAELRANGVPPGADLPVGGLTVLRFNNNHLVYALTWLTLDIMLISATVFVARREWRLRRARRAA</sequence>
<evidence type="ECO:0000256" key="2">
    <source>
        <dbReference type="ARBA" id="ARBA00007165"/>
    </source>
</evidence>
<organism evidence="7 8">
    <name type="scientific">Mesorhizobium liriopis</name>
    <dbReference type="NCBI Taxonomy" id="2953882"/>
    <lineage>
        <taxon>Bacteria</taxon>
        <taxon>Pseudomonadati</taxon>
        <taxon>Pseudomonadota</taxon>
        <taxon>Alphaproteobacteria</taxon>
        <taxon>Hyphomicrobiales</taxon>
        <taxon>Phyllobacteriaceae</taxon>
        <taxon>Mesorhizobium</taxon>
    </lineage>
</organism>
<feature type="transmembrane region" description="Helical" evidence="6">
    <location>
        <begin position="220"/>
        <end position="241"/>
    </location>
</feature>
<dbReference type="Proteomes" id="UP001205906">
    <property type="component" value="Unassembled WGS sequence"/>
</dbReference>
<dbReference type="PANTHER" id="PTHR23427:SF2">
    <property type="entry name" value="SURFEIT LOCUS PROTEIN 1"/>
    <property type="match status" value="1"/>
</dbReference>
<evidence type="ECO:0000256" key="5">
    <source>
        <dbReference type="ARBA" id="ARBA00023136"/>
    </source>
</evidence>
<dbReference type="Pfam" id="PF02104">
    <property type="entry name" value="SURF1"/>
    <property type="match status" value="1"/>
</dbReference>
<keyword evidence="4 6" id="KW-1133">Transmembrane helix</keyword>
<dbReference type="RefSeq" id="WP_252821251.1">
    <property type="nucleotide sequence ID" value="NZ_JAMXQS010000008.1"/>
</dbReference>
<keyword evidence="3 6" id="KW-0812">Transmembrane</keyword>
<evidence type="ECO:0000256" key="1">
    <source>
        <dbReference type="ARBA" id="ARBA00004370"/>
    </source>
</evidence>
<keyword evidence="8" id="KW-1185">Reference proteome</keyword>
<accession>A0ABT1C9Q7</accession>
<reference evidence="7 8" key="1">
    <citation type="submission" date="2022-06" db="EMBL/GenBank/DDBJ databases">
        <title>Mesorhizobium sp. strain RP14 Genome sequencing and assembly.</title>
        <authorList>
            <person name="Kim I."/>
        </authorList>
    </citation>
    <scope>NUCLEOTIDE SEQUENCE [LARGE SCALE GENOMIC DNA]</scope>
    <source>
        <strain evidence="8">RP14(2022)</strain>
    </source>
</reference>
<comment type="caution">
    <text evidence="7">The sequence shown here is derived from an EMBL/GenBank/DDBJ whole genome shotgun (WGS) entry which is preliminary data.</text>
</comment>
<dbReference type="InterPro" id="IPR002994">
    <property type="entry name" value="Surf1/Shy1"/>
</dbReference>
<protein>
    <recommendedName>
        <fullName evidence="6">SURF1-like protein</fullName>
    </recommendedName>
</protein>
<proteinExistence type="inferred from homology"/>
<evidence type="ECO:0000256" key="6">
    <source>
        <dbReference type="RuleBase" id="RU363076"/>
    </source>
</evidence>
<dbReference type="PROSITE" id="PS50895">
    <property type="entry name" value="SURF1"/>
    <property type="match status" value="1"/>
</dbReference>
<evidence type="ECO:0000256" key="4">
    <source>
        <dbReference type="ARBA" id="ARBA00022989"/>
    </source>
</evidence>
<keyword evidence="5 6" id="KW-0472">Membrane</keyword>